<dbReference type="RefSeq" id="WP_238274937.1">
    <property type="nucleotide sequence ID" value="NZ_BPQR01000026.1"/>
</dbReference>
<dbReference type="Proteomes" id="UP001055102">
    <property type="component" value="Unassembled WGS sequence"/>
</dbReference>
<accession>A0ABQ4ST72</accession>
<reference evidence="1" key="1">
    <citation type="journal article" date="2021" name="Front. Microbiol.">
        <title>Comprehensive Comparative Genomics and Phenotyping of Methylobacterium Species.</title>
        <authorList>
            <person name="Alessa O."/>
            <person name="Ogura Y."/>
            <person name="Fujitani Y."/>
            <person name="Takami H."/>
            <person name="Hayashi T."/>
            <person name="Sahin N."/>
            <person name="Tani A."/>
        </authorList>
    </citation>
    <scope>NUCLEOTIDE SEQUENCE</scope>
    <source>
        <strain evidence="1">LMG 23639</strain>
    </source>
</reference>
<sequence length="558" mass="61539">MPPFHLTRRSALATLAGGLLIPWPARSAQRPWRILFNDDATDVPDTRSPYNRPGDAYGAAMIDAAVDEAVRAGITDYVIQPGTGWVPWWTSTVYPAAEHHRWFTQTFGEPPGNADRYVMDGGDPLADYVSSCAKRRIPLTVSLRLNDAHAILLSGLSPDEYKARRKDPKLPEWMRGSLRSVSRIHMEHPEWRRNPGAQDYADPKRLFEHLWDWGRPEPVAERLRLFGEVARNYRMAGLELDFMRFPFFFTDATPLPRRREIMTRFVAGMRAALDEGVNAGKRPELTVRLPGKMRAWPDLGLDAGALRGAGVSRFTISSHTFTSQDVDFGPIRAAGGGAALTLELGQGKSFRQVTSVPYADGVMKVDRADMLPVVALAAQHGFDSVSLFNFVYWRRYVNQSKAPSPADEPPWAWVRDLRPERAAAEPAQCWYLGTGYDMGMPGLELPAALQTGRSLALRIETVRPASGWQEGAKLRYVVSGAGRPDAPGAAYALRLNGEPLAPANDTGVPGVDQDPGLPYRACAVPIRALRDGANALDIAQTAGPPSRLFLVEIHTRTA</sequence>
<comment type="caution">
    <text evidence="1">The sequence shown here is derived from an EMBL/GenBank/DDBJ whole genome shotgun (WGS) entry which is preliminary data.</text>
</comment>
<gene>
    <name evidence="1" type="ORF">AOPFMNJM_1608</name>
</gene>
<name>A0ABQ4ST72_9HYPH</name>
<evidence type="ECO:0000313" key="1">
    <source>
        <dbReference type="EMBL" id="GJE06292.1"/>
    </source>
</evidence>
<keyword evidence="2" id="KW-1185">Reference proteome</keyword>
<protein>
    <recommendedName>
        <fullName evidence="3">Glycosyl hydrolase-like 10 domain-containing protein</fullName>
    </recommendedName>
</protein>
<evidence type="ECO:0008006" key="3">
    <source>
        <dbReference type="Google" id="ProtNLM"/>
    </source>
</evidence>
<evidence type="ECO:0000313" key="2">
    <source>
        <dbReference type="Proteomes" id="UP001055102"/>
    </source>
</evidence>
<dbReference type="EMBL" id="BPQR01000026">
    <property type="protein sequence ID" value="GJE06292.1"/>
    <property type="molecule type" value="Genomic_DNA"/>
</dbReference>
<proteinExistence type="predicted"/>
<organism evidence="1 2">
    <name type="scientific">Methylobacterium jeotgali</name>
    <dbReference type="NCBI Taxonomy" id="381630"/>
    <lineage>
        <taxon>Bacteria</taxon>
        <taxon>Pseudomonadati</taxon>
        <taxon>Pseudomonadota</taxon>
        <taxon>Alphaproteobacteria</taxon>
        <taxon>Hyphomicrobiales</taxon>
        <taxon>Methylobacteriaceae</taxon>
        <taxon>Methylobacterium</taxon>
    </lineage>
</organism>
<reference evidence="1" key="2">
    <citation type="submission" date="2021-08" db="EMBL/GenBank/DDBJ databases">
        <authorList>
            <person name="Tani A."/>
            <person name="Ola A."/>
            <person name="Ogura Y."/>
            <person name="Katsura K."/>
            <person name="Hayashi T."/>
        </authorList>
    </citation>
    <scope>NUCLEOTIDE SEQUENCE</scope>
    <source>
        <strain evidence="1">LMG 23639</strain>
    </source>
</reference>